<keyword evidence="2" id="KW-1185">Reference proteome</keyword>
<gene>
    <name evidence="1" type="ORF">DHETER_LOCUS4023</name>
</gene>
<comment type="caution">
    <text evidence="1">The sequence shown here is derived from an EMBL/GenBank/DDBJ whole genome shotgun (WGS) entry which is preliminary data.</text>
</comment>
<dbReference type="Proteomes" id="UP000789702">
    <property type="component" value="Unassembled WGS sequence"/>
</dbReference>
<name>A0ACA9LFB0_9GLOM</name>
<sequence length="186" mass="21192">MRESQQRNIINSTFTLTEDGIQEEFGVNHVGHFLLTKLLLSKIKTSQPARIVNVSSSGHTRVAGIELEKLDDPNAHDSRQRYRQSKLANVLFTDELNKRYLEGEQIYANSLYPETFLSSSISPEDGAITTLYCATSPEIEEKNYRGKYFVPFGVEGEKSSYAEDEDLAKRLWEFTENFINGKLSQN</sequence>
<reference evidence="1" key="1">
    <citation type="submission" date="2021-06" db="EMBL/GenBank/DDBJ databases">
        <authorList>
            <person name="Kallberg Y."/>
            <person name="Tangrot J."/>
            <person name="Rosling A."/>
        </authorList>
    </citation>
    <scope>NUCLEOTIDE SEQUENCE</scope>
    <source>
        <strain evidence="1">IL203A</strain>
    </source>
</reference>
<evidence type="ECO:0000313" key="2">
    <source>
        <dbReference type="Proteomes" id="UP000789702"/>
    </source>
</evidence>
<protein>
    <submittedName>
        <fullName evidence="1">15495_t:CDS:1</fullName>
    </submittedName>
</protein>
<proteinExistence type="predicted"/>
<dbReference type="EMBL" id="CAJVPU010003796">
    <property type="protein sequence ID" value="CAG8523310.1"/>
    <property type="molecule type" value="Genomic_DNA"/>
</dbReference>
<accession>A0ACA9LFB0</accession>
<evidence type="ECO:0000313" key="1">
    <source>
        <dbReference type="EMBL" id="CAG8523310.1"/>
    </source>
</evidence>
<organism evidence="1 2">
    <name type="scientific">Dentiscutata heterogama</name>
    <dbReference type="NCBI Taxonomy" id="1316150"/>
    <lineage>
        <taxon>Eukaryota</taxon>
        <taxon>Fungi</taxon>
        <taxon>Fungi incertae sedis</taxon>
        <taxon>Mucoromycota</taxon>
        <taxon>Glomeromycotina</taxon>
        <taxon>Glomeromycetes</taxon>
        <taxon>Diversisporales</taxon>
        <taxon>Gigasporaceae</taxon>
        <taxon>Dentiscutata</taxon>
    </lineage>
</organism>